<keyword evidence="9 11" id="KW-0411">Iron-sulfur</keyword>
<keyword evidence="3" id="KW-0285">Flavoprotein</keyword>
<proteinExistence type="inferred from homology"/>
<comment type="cofactor">
    <cofactor evidence="11">
        <name>[2Fe-2S] cluster</name>
        <dbReference type="ChEBI" id="CHEBI:190135"/>
    </cofactor>
    <text evidence="11">Binds 1 [2Fe-2S] cluster per subunit.</text>
</comment>
<feature type="domain" description="FAD-binding FR-type" evidence="12">
    <location>
        <begin position="4"/>
        <end position="95"/>
    </location>
</feature>
<dbReference type="GO" id="GO:0046872">
    <property type="term" value="F:metal ion binding"/>
    <property type="evidence" value="ECO:0007669"/>
    <property type="project" value="UniProtKB-KW"/>
</dbReference>
<dbReference type="InterPro" id="IPR037117">
    <property type="entry name" value="Dihydroorotate_DH_ele_sf"/>
</dbReference>
<evidence type="ECO:0000256" key="10">
    <source>
        <dbReference type="ARBA" id="ARBA00034078"/>
    </source>
</evidence>
<dbReference type="PANTHER" id="PTHR43513">
    <property type="entry name" value="DIHYDROOROTATE DEHYDROGENASE B (NAD(+)), ELECTRON TRANSFER SUBUNIT"/>
    <property type="match status" value="1"/>
</dbReference>
<dbReference type="Gene3D" id="2.10.240.10">
    <property type="entry name" value="Dihydroorotate dehydrogenase, electron transfer subunit"/>
    <property type="match status" value="1"/>
</dbReference>
<evidence type="ECO:0000256" key="4">
    <source>
        <dbReference type="ARBA" id="ARBA00022714"/>
    </source>
</evidence>
<comment type="caution">
    <text evidence="13">The sequence shown here is derived from an EMBL/GenBank/DDBJ whole genome shotgun (WGS) entry which is preliminary data.</text>
</comment>
<keyword evidence="5 11" id="KW-0479">Metal-binding</keyword>
<dbReference type="InterPro" id="IPR012165">
    <property type="entry name" value="Cyt_c3_hydrogenase_gsu"/>
</dbReference>
<gene>
    <name evidence="13" type="ORF">CO051_07575</name>
</gene>
<dbReference type="GO" id="GO:0050660">
    <property type="term" value="F:flavin adenine dinucleotide binding"/>
    <property type="evidence" value="ECO:0007669"/>
    <property type="project" value="InterPro"/>
</dbReference>
<dbReference type="GO" id="GO:0006221">
    <property type="term" value="P:pyrimidine nucleotide biosynthetic process"/>
    <property type="evidence" value="ECO:0007669"/>
    <property type="project" value="InterPro"/>
</dbReference>
<evidence type="ECO:0000256" key="11">
    <source>
        <dbReference type="PIRSR" id="PIRSR006816-2"/>
    </source>
</evidence>
<evidence type="ECO:0000256" key="3">
    <source>
        <dbReference type="ARBA" id="ARBA00022630"/>
    </source>
</evidence>
<dbReference type="Gene3D" id="2.40.30.10">
    <property type="entry name" value="Translation factors"/>
    <property type="match status" value="1"/>
</dbReference>
<evidence type="ECO:0000313" key="13">
    <source>
        <dbReference type="EMBL" id="PJC30074.1"/>
    </source>
</evidence>
<dbReference type="GO" id="GO:0016491">
    <property type="term" value="F:oxidoreductase activity"/>
    <property type="evidence" value="ECO:0007669"/>
    <property type="project" value="InterPro"/>
</dbReference>
<feature type="binding site" evidence="11">
    <location>
        <position position="237"/>
    </location>
    <ligand>
        <name>[2Fe-2S] cluster</name>
        <dbReference type="ChEBI" id="CHEBI:190135"/>
    </ligand>
</feature>
<dbReference type="Gene3D" id="3.40.50.80">
    <property type="entry name" value="Nucleotide-binding domain of ferredoxin-NADP reductase (FNR) module"/>
    <property type="match status" value="1"/>
</dbReference>
<dbReference type="GO" id="GO:0051537">
    <property type="term" value="F:2 iron, 2 sulfur cluster binding"/>
    <property type="evidence" value="ECO:0007669"/>
    <property type="project" value="UniProtKB-KW"/>
</dbReference>
<feature type="binding site" evidence="11">
    <location>
        <position position="240"/>
    </location>
    <ligand>
        <name>[2Fe-2S] cluster</name>
        <dbReference type="ChEBI" id="CHEBI:190135"/>
    </ligand>
</feature>
<evidence type="ECO:0000259" key="12">
    <source>
        <dbReference type="PROSITE" id="PS51384"/>
    </source>
</evidence>
<dbReference type="PRINTS" id="PR00410">
    <property type="entry name" value="PHEHYDRXLASE"/>
</dbReference>
<evidence type="ECO:0000256" key="7">
    <source>
        <dbReference type="ARBA" id="ARBA00022982"/>
    </source>
</evidence>
<keyword evidence="8 11" id="KW-0408">Iron</keyword>
<feature type="binding site" evidence="11">
    <location>
        <position position="250"/>
    </location>
    <ligand>
        <name>[2Fe-2S] cluster</name>
        <dbReference type="ChEBI" id="CHEBI:190135"/>
    </ligand>
</feature>
<keyword evidence="2" id="KW-0813">Transport</keyword>
<evidence type="ECO:0000256" key="2">
    <source>
        <dbReference type="ARBA" id="ARBA00022448"/>
    </source>
</evidence>
<dbReference type="InterPro" id="IPR017938">
    <property type="entry name" value="Riboflavin_synthase-like_b-brl"/>
</dbReference>
<keyword evidence="6" id="KW-0274">FAD</keyword>
<dbReference type="PROSITE" id="PS51384">
    <property type="entry name" value="FAD_FR"/>
    <property type="match status" value="1"/>
</dbReference>
<evidence type="ECO:0000256" key="8">
    <source>
        <dbReference type="ARBA" id="ARBA00023004"/>
    </source>
</evidence>
<evidence type="ECO:0000256" key="6">
    <source>
        <dbReference type="ARBA" id="ARBA00022827"/>
    </source>
</evidence>
<sequence length="286" mass="31425">MNTEKPLILPIKNIITENERVKTFVFEYEMDFAPGQFVMTWIPGYDEKPFGLVSRVPGEFMITVAAVGESSKALHNMNVGDLVGFRGPFGSTFSLPEAGSIALIAGGYGMASLFNLAKEAREKGIDVHVFLGARTKEELLYLDWMKELGAILHVSTDDGSEGYKGFNVQVFSDVILAKAGIQTGSPNGVGDDKVIFTKAYTVGPEIMEMKVADICYQNNIPFEVSLERYMKCGIGICGSCSVDPVGWRMCAEGPVIDGEKLKQITEFGKYHRTASGKVENYPWNKD</sequence>
<comment type="similarity">
    <text evidence="1">Belongs to the PyrK family.</text>
</comment>
<dbReference type="InterPro" id="IPR050353">
    <property type="entry name" value="PyrK_electron_transfer"/>
</dbReference>
<dbReference type="PANTHER" id="PTHR43513:SF3">
    <property type="entry name" value="DIHYDROOROTATE DEHYDROGENASE B (NAD(+)), ELECTRON TRANSFER SUBUNIT-RELATED"/>
    <property type="match status" value="1"/>
</dbReference>
<evidence type="ECO:0000256" key="1">
    <source>
        <dbReference type="ARBA" id="ARBA00006422"/>
    </source>
</evidence>
<reference evidence="14" key="1">
    <citation type="submission" date="2017-09" db="EMBL/GenBank/DDBJ databases">
        <title>Depth-based differentiation of microbial function through sediment-hosted aquifers and enrichment of novel symbionts in the deep terrestrial subsurface.</title>
        <authorList>
            <person name="Probst A.J."/>
            <person name="Ladd B."/>
            <person name="Jarett J.K."/>
            <person name="Geller-Mcgrath D.E."/>
            <person name="Sieber C.M.K."/>
            <person name="Emerson J.B."/>
            <person name="Anantharaman K."/>
            <person name="Thomas B.C."/>
            <person name="Malmstrom R."/>
            <person name="Stieglmeier M."/>
            <person name="Klingl A."/>
            <person name="Woyke T."/>
            <person name="Ryan C.M."/>
            <person name="Banfield J.F."/>
        </authorList>
    </citation>
    <scope>NUCLEOTIDE SEQUENCE [LARGE SCALE GENOMIC DNA]</scope>
</reference>
<keyword evidence="7" id="KW-0249">Electron transport</keyword>
<dbReference type="AlphaFoldDB" id="A0A2M8EW29"/>
<dbReference type="InterPro" id="IPR017927">
    <property type="entry name" value="FAD-bd_FR_type"/>
</dbReference>
<name>A0A2M8EW29_9BACT</name>
<dbReference type="SUPFAM" id="SSF63380">
    <property type="entry name" value="Riboflavin synthase domain-like"/>
    <property type="match status" value="1"/>
</dbReference>
<dbReference type="PIRSF" id="PIRSF006816">
    <property type="entry name" value="Cyc3_hyd_g"/>
    <property type="match status" value="1"/>
</dbReference>
<evidence type="ECO:0000256" key="9">
    <source>
        <dbReference type="ARBA" id="ARBA00023014"/>
    </source>
</evidence>
<dbReference type="InterPro" id="IPR039261">
    <property type="entry name" value="FNR_nucleotide-bd"/>
</dbReference>
<evidence type="ECO:0000256" key="5">
    <source>
        <dbReference type="ARBA" id="ARBA00022723"/>
    </source>
</evidence>
<accession>A0A2M8EW29</accession>
<organism evidence="13 14">
    <name type="scientific">Candidatus Roizmanbacteria bacterium CG_4_9_14_0_2_um_filter_39_13</name>
    <dbReference type="NCBI Taxonomy" id="1974839"/>
    <lineage>
        <taxon>Bacteria</taxon>
        <taxon>Candidatus Roizmaniibacteriota</taxon>
    </lineage>
</organism>
<comment type="cofactor">
    <cofactor evidence="10">
        <name>[2Fe-2S] cluster</name>
        <dbReference type="ChEBI" id="CHEBI:190135"/>
    </cofactor>
</comment>
<dbReference type="Pfam" id="PF10418">
    <property type="entry name" value="DHODB_Fe-S_bind"/>
    <property type="match status" value="1"/>
</dbReference>
<dbReference type="Proteomes" id="UP000231383">
    <property type="component" value="Unassembled WGS sequence"/>
</dbReference>
<feature type="binding site" evidence="11">
    <location>
        <position position="232"/>
    </location>
    <ligand>
        <name>[2Fe-2S] cluster</name>
        <dbReference type="ChEBI" id="CHEBI:190135"/>
    </ligand>
</feature>
<protein>
    <submittedName>
        <fullName evidence="13">Dihydroorotate dehydrogenase electron transfer subunit</fullName>
    </submittedName>
</protein>
<dbReference type="SUPFAM" id="SSF52343">
    <property type="entry name" value="Ferredoxin reductase-like, C-terminal NADP-linked domain"/>
    <property type="match status" value="1"/>
</dbReference>
<dbReference type="InterPro" id="IPR019480">
    <property type="entry name" value="Dihydroorotate_DH_Fe-S-bd"/>
</dbReference>
<dbReference type="EMBL" id="PFSC01000197">
    <property type="protein sequence ID" value="PJC30074.1"/>
    <property type="molecule type" value="Genomic_DNA"/>
</dbReference>
<evidence type="ECO:0000313" key="14">
    <source>
        <dbReference type="Proteomes" id="UP000231383"/>
    </source>
</evidence>
<dbReference type="NCBIfam" id="NF000796">
    <property type="entry name" value="PRK00054.1-1"/>
    <property type="match status" value="1"/>
</dbReference>
<keyword evidence="4 11" id="KW-0001">2Fe-2S</keyword>